<gene>
    <name evidence="1" type="ORF">BST43_22140</name>
</gene>
<dbReference type="Proteomes" id="UP000192434">
    <property type="component" value="Unassembled WGS sequence"/>
</dbReference>
<protein>
    <submittedName>
        <fullName evidence="1">Uncharacterized protein</fullName>
    </submittedName>
</protein>
<proteinExistence type="predicted"/>
<accession>A0A1X0IS16</accession>
<sequence length="223" mass="25350">MTAHDVAEHLPDLEQLRNRCRSVAMLDAIFSPYWDNRRYSYTQDWGDGLSTAEIRNGSGDDCFIVFTPAGGFIRGFDHESPMTPWHTRQPTLWPGLVDGLPEAFTEFLDESAFAFDGVFAATYCLWRQQHDRTWQTGSVVYPEHQVGISPDGSDQFLNEILTGPTSLPYQQFVRDYFETQPDPAAIEHVFELRPLTEDVVRALNPDITLEDLVDDIDSIGYPV</sequence>
<dbReference type="EMBL" id="MVII01000035">
    <property type="protein sequence ID" value="ORB50628.1"/>
    <property type="molecule type" value="Genomic_DNA"/>
</dbReference>
<comment type="caution">
    <text evidence="1">The sequence shown here is derived from an EMBL/GenBank/DDBJ whole genome shotgun (WGS) entry which is preliminary data.</text>
</comment>
<reference evidence="1 2" key="1">
    <citation type="submission" date="2016-12" db="EMBL/GenBank/DDBJ databases">
        <title>The new phylogeny of genus Mycobacterium.</title>
        <authorList>
            <person name="Tortoli E."/>
            <person name="Trovato A."/>
            <person name="Cirillo D.M."/>
        </authorList>
    </citation>
    <scope>NUCLEOTIDE SEQUENCE [LARGE SCALE GENOMIC DNA]</scope>
    <source>
        <strain evidence="1 2">CCUG 66554</strain>
    </source>
</reference>
<evidence type="ECO:0000313" key="2">
    <source>
        <dbReference type="Proteomes" id="UP000192434"/>
    </source>
</evidence>
<dbReference type="AlphaFoldDB" id="A0A1X0IS16"/>
<name>A0A1X0IS16_9MYCO</name>
<evidence type="ECO:0000313" key="1">
    <source>
        <dbReference type="EMBL" id="ORB50628.1"/>
    </source>
</evidence>
<organism evidence="1 2">
    <name type="scientific">Mycobacteroides saopaulense</name>
    <dbReference type="NCBI Taxonomy" id="1578165"/>
    <lineage>
        <taxon>Bacteria</taxon>
        <taxon>Bacillati</taxon>
        <taxon>Actinomycetota</taxon>
        <taxon>Actinomycetes</taxon>
        <taxon>Mycobacteriales</taxon>
        <taxon>Mycobacteriaceae</taxon>
        <taxon>Mycobacteroides</taxon>
    </lineage>
</organism>